<evidence type="ECO:0000313" key="2">
    <source>
        <dbReference type="EMBL" id="KAL1892057.1"/>
    </source>
</evidence>
<dbReference type="EMBL" id="JAWDJO010000139">
    <property type="protein sequence ID" value="KAL1892057.1"/>
    <property type="molecule type" value="Genomic_DNA"/>
</dbReference>
<reference evidence="2 3" key="1">
    <citation type="journal article" date="2024" name="IMA Fungus">
        <title>IMA Genome - F19 : A genome assembly and annotation guide to empower mycologists, including annotated draft genome sequences of Ceratocystis pirilliformis, Diaporthe australafricana, Fusarium ophioides, Paecilomyces lecythidis, and Sporothrix stenoceras.</title>
        <authorList>
            <person name="Aylward J."/>
            <person name="Wilson A.M."/>
            <person name="Visagie C.M."/>
            <person name="Spraker J."/>
            <person name="Barnes I."/>
            <person name="Buitendag C."/>
            <person name="Ceriani C."/>
            <person name="Del Mar Angel L."/>
            <person name="du Plessis D."/>
            <person name="Fuchs T."/>
            <person name="Gasser K."/>
            <person name="Kramer D."/>
            <person name="Li W."/>
            <person name="Munsamy K."/>
            <person name="Piso A."/>
            <person name="Price J.L."/>
            <person name="Sonnekus B."/>
            <person name="Thomas C."/>
            <person name="van der Nest A."/>
            <person name="van Dijk A."/>
            <person name="van Heerden A."/>
            <person name="van Vuuren N."/>
            <person name="Yilmaz N."/>
            <person name="Duong T.A."/>
            <person name="van der Merwe N.A."/>
            <person name="Wingfield M.J."/>
            <person name="Wingfield B.D."/>
        </authorList>
    </citation>
    <scope>NUCLEOTIDE SEQUENCE [LARGE SCALE GENOMIC DNA]</scope>
    <source>
        <strain evidence="2 3">CMW 12675</strain>
    </source>
</reference>
<organism evidence="2 3">
    <name type="scientific">Ceratocystis pirilliformis</name>
    <dbReference type="NCBI Taxonomy" id="259994"/>
    <lineage>
        <taxon>Eukaryota</taxon>
        <taxon>Fungi</taxon>
        <taxon>Dikarya</taxon>
        <taxon>Ascomycota</taxon>
        <taxon>Pezizomycotina</taxon>
        <taxon>Sordariomycetes</taxon>
        <taxon>Hypocreomycetidae</taxon>
        <taxon>Microascales</taxon>
        <taxon>Ceratocystidaceae</taxon>
        <taxon>Ceratocystis</taxon>
    </lineage>
</organism>
<sequence length="131" mass="13147">MNFGSIASKAGEFAEKQMGGNKSSSGQNAPDNQAQSEGQSTSATNSNSGAPASSSNSKWQNVGSQASKAYTDLNNNRAAGKPADFSEVGAVGKSAYAAYGSEGGQQDDLINLGKGIASGFSGKGGQTQDKQ</sequence>
<evidence type="ECO:0000313" key="3">
    <source>
        <dbReference type="Proteomes" id="UP001583280"/>
    </source>
</evidence>
<keyword evidence="3" id="KW-1185">Reference proteome</keyword>
<dbReference type="Proteomes" id="UP001583280">
    <property type="component" value="Unassembled WGS sequence"/>
</dbReference>
<feature type="compositionally biased region" description="Polar residues" evidence="1">
    <location>
        <begin position="58"/>
        <end position="77"/>
    </location>
</feature>
<gene>
    <name evidence="2" type="ORF">Cpir12675_004708</name>
</gene>
<evidence type="ECO:0000256" key="1">
    <source>
        <dbReference type="SAM" id="MobiDB-lite"/>
    </source>
</evidence>
<accession>A0ABR3YVX8</accession>
<feature type="region of interest" description="Disordered" evidence="1">
    <location>
        <begin position="1"/>
        <end position="87"/>
    </location>
</feature>
<proteinExistence type="predicted"/>
<name>A0ABR3YVX8_9PEZI</name>
<feature type="compositionally biased region" description="Low complexity" evidence="1">
    <location>
        <begin position="40"/>
        <end position="57"/>
    </location>
</feature>
<feature type="compositionally biased region" description="Polar residues" evidence="1">
    <location>
        <begin position="20"/>
        <end position="39"/>
    </location>
</feature>
<feature type="region of interest" description="Disordered" evidence="1">
    <location>
        <begin position="100"/>
        <end position="131"/>
    </location>
</feature>
<comment type="caution">
    <text evidence="2">The sequence shown here is derived from an EMBL/GenBank/DDBJ whole genome shotgun (WGS) entry which is preliminary data.</text>
</comment>
<protein>
    <submittedName>
        <fullName evidence="2">Uncharacterized protein</fullName>
    </submittedName>
</protein>